<evidence type="ECO:0000256" key="9">
    <source>
        <dbReference type="SAM" id="Phobius"/>
    </source>
</evidence>
<comment type="subcellular location">
    <subcellularLocation>
        <location evidence="1">Cell membrane</location>
        <topology evidence="1">Multi-pass membrane protein</topology>
    </subcellularLocation>
</comment>
<gene>
    <name evidence="10" type="ORF">D7X12_05695</name>
</gene>
<keyword evidence="11" id="KW-1185">Reference proteome</keyword>
<dbReference type="RefSeq" id="WP_120624241.1">
    <property type="nucleotide sequence ID" value="NZ_RAWG01000024.1"/>
</dbReference>
<dbReference type="PANTHER" id="PTHR21716">
    <property type="entry name" value="TRANSMEMBRANE PROTEIN"/>
    <property type="match status" value="1"/>
</dbReference>
<feature type="transmembrane region" description="Helical" evidence="9">
    <location>
        <begin position="12"/>
        <end position="34"/>
    </location>
</feature>
<feature type="transmembrane region" description="Helical" evidence="9">
    <location>
        <begin position="233"/>
        <end position="261"/>
    </location>
</feature>
<dbReference type="AlphaFoldDB" id="A0A3A8NVQ2"/>
<comment type="caution">
    <text evidence="10">The sequence shown here is derived from an EMBL/GenBank/DDBJ whole genome shotgun (WGS) entry which is preliminary data.</text>
</comment>
<keyword evidence="3" id="KW-0813">Transport</keyword>
<keyword evidence="6 9" id="KW-1133">Transmembrane helix</keyword>
<evidence type="ECO:0000313" key="11">
    <source>
        <dbReference type="Proteomes" id="UP000273405"/>
    </source>
</evidence>
<feature type="compositionally biased region" description="Gly residues" evidence="8">
    <location>
        <begin position="390"/>
        <end position="399"/>
    </location>
</feature>
<comment type="similarity">
    <text evidence="2">Belongs to the autoinducer-2 exporter (AI-2E) (TC 2.A.86) family.</text>
</comment>
<dbReference type="GO" id="GO:0055085">
    <property type="term" value="P:transmembrane transport"/>
    <property type="evidence" value="ECO:0007669"/>
    <property type="project" value="TreeGrafter"/>
</dbReference>
<name>A0A3A8NVQ2_9BACT</name>
<dbReference type="EMBL" id="RAWG01000024">
    <property type="protein sequence ID" value="RKH46281.1"/>
    <property type="molecule type" value="Genomic_DNA"/>
</dbReference>
<keyword evidence="7 9" id="KW-0472">Membrane</keyword>
<keyword evidence="5 9" id="KW-0812">Transmembrane</keyword>
<evidence type="ECO:0000313" key="10">
    <source>
        <dbReference type="EMBL" id="RKH46281.1"/>
    </source>
</evidence>
<dbReference type="OrthoDB" id="5524608at2"/>
<feature type="transmembrane region" description="Helical" evidence="9">
    <location>
        <begin position="159"/>
        <end position="185"/>
    </location>
</feature>
<dbReference type="InterPro" id="IPR002549">
    <property type="entry name" value="AI-2E-like"/>
</dbReference>
<evidence type="ECO:0000256" key="5">
    <source>
        <dbReference type="ARBA" id="ARBA00022692"/>
    </source>
</evidence>
<dbReference type="Proteomes" id="UP000273405">
    <property type="component" value="Unassembled WGS sequence"/>
</dbReference>
<evidence type="ECO:0000256" key="8">
    <source>
        <dbReference type="SAM" id="MobiDB-lite"/>
    </source>
</evidence>
<feature type="transmembrane region" description="Helical" evidence="9">
    <location>
        <begin position="206"/>
        <end position="227"/>
    </location>
</feature>
<dbReference type="GO" id="GO:0005886">
    <property type="term" value="C:plasma membrane"/>
    <property type="evidence" value="ECO:0007669"/>
    <property type="project" value="UniProtKB-SubCell"/>
</dbReference>
<feature type="transmembrane region" description="Helical" evidence="9">
    <location>
        <begin position="70"/>
        <end position="95"/>
    </location>
</feature>
<evidence type="ECO:0000256" key="6">
    <source>
        <dbReference type="ARBA" id="ARBA00022989"/>
    </source>
</evidence>
<feature type="transmembrane region" description="Helical" evidence="9">
    <location>
        <begin position="305"/>
        <end position="336"/>
    </location>
</feature>
<evidence type="ECO:0000256" key="2">
    <source>
        <dbReference type="ARBA" id="ARBA00009773"/>
    </source>
</evidence>
<evidence type="ECO:0000256" key="1">
    <source>
        <dbReference type="ARBA" id="ARBA00004651"/>
    </source>
</evidence>
<evidence type="ECO:0000256" key="7">
    <source>
        <dbReference type="ARBA" id="ARBA00023136"/>
    </source>
</evidence>
<evidence type="ECO:0000256" key="4">
    <source>
        <dbReference type="ARBA" id="ARBA00022475"/>
    </source>
</evidence>
<dbReference type="PANTHER" id="PTHR21716:SF53">
    <property type="entry name" value="PERMEASE PERM-RELATED"/>
    <property type="match status" value="1"/>
</dbReference>
<feature type="region of interest" description="Disordered" evidence="8">
    <location>
        <begin position="345"/>
        <end position="399"/>
    </location>
</feature>
<evidence type="ECO:0000256" key="3">
    <source>
        <dbReference type="ARBA" id="ARBA00022448"/>
    </source>
</evidence>
<organism evidence="10 11">
    <name type="scientific">Corallococcus sicarius</name>
    <dbReference type="NCBI Taxonomy" id="2316726"/>
    <lineage>
        <taxon>Bacteria</taxon>
        <taxon>Pseudomonadati</taxon>
        <taxon>Myxococcota</taxon>
        <taxon>Myxococcia</taxon>
        <taxon>Myxococcales</taxon>
        <taxon>Cystobacterineae</taxon>
        <taxon>Myxococcaceae</taxon>
        <taxon>Corallococcus</taxon>
    </lineage>
</organism>
<proteinExistence type="inferred from homology"/>
<reference evidence="11" key="1">
    <citation type="submission" date="2018-09" db="EMBL/GenBank/DDBJ databases">
        <authorList>
            <person name="Livingstone P.G."/>
            <person name="Whitworth D.E."/>
        </authorList>
    </citation>
    <scope>NUCLEOTIDE SEQUENCE [LARGE SCALE GENOMIC DNA]</scope>
    <source>
        <strain evidence="11">CA040B</strain>
    </source>
</reference>
<feature type="transmembrane region" description="Helical" evidence="9">
    <location>
        <begin position="40"/>
        <end position="58"/>
    </location>
</feature>
<dbReference type="Pfam" id="PF01594">
    <property type="entry name" value="AI-2E_transport"/>
    <property type="match status" value="1"/>
</dbReference>
<accession>A0A3A8NVQ2</accession>
<keyword evidence="4" id="KW-1003">Cell membrane</keyword>
<sequence>MKASRRGVPVYVPPRTVWSVGVQVVLLVLLGTALQRLGPVLTLLAVALLLGLAAEPVVRRLQSWGLPRGLGVALIALTLLGVTGLLIFTLVPLLVQQLENLVRAAPGFFSELSQVPWLKKLDEHTGVLSHPQDAFNIEAGLLARPLITVLSSTVELMGAGITVLALAVFGLLFGQDLYESILGWVRPRGRARVRRVVGRMREAVGNYLVGTLLIVSVGGAFTALMSLALGVPYFLPLGLVAMVLGLIPYIGSVITALLVSVTTLASVGSRRALIALAAFMVYQQIESHLLSPLVQRRAIKMNPLLISLVALVGGSVAGLLGVILAVPAGAAAQVLLTEVQRERRKTWKREHRLATGAPSPHRNADEALLAGPLAPRGSDTRGAPPANSGHPGGHPGSPH</sequence>
<protein>
    <submittedName>
        <fullName evidence="10">AI-2E family transporter</fullName>
    </submittedName>
</protein>